<name>A0A562MJA8_9SPHI</name>
<dbReference type="InterPro" id="IPR037066">
    <property type="entry name" value="Plug_dom_sf"/>
</dbReference>
<sequence>MYSNLKLRTLLTLSVLMGNLLLAQAQDHAVRGKITDAKTGELLGNVTVKVKGSNQSLQTNADGTFSISTNPNTILVITSTGYRPYEVKVGQLNQLDIKLESKVEQMDEVVVVGYGTQNRRSVTGSIAKVDKTVLQNTPRSNVATALQGTVPGLQVVNKSGTPGAAPMLKLRGGASIKSSSPPLVVIDGVIREMNDVSSDNIESIELLKDASATAIYGARANNGVVLITTKTGKSGQSNISYKFTGGFNQRREGYRYMNAGDYIYYTRLGYLNAGKTIETANSSRGLGLLTDNANLSSFDIRRYTSDLDPLLAKGWQLVDDPYGGQIIYKDHSGEVEDILFRNTYTKDHYVNVSGGNDRGKYFAAFDAYDENGIIVGSNYKRYTADLNGSYKLKPNLEVATSVNLSTASQYGVGGSEVSALYRNLAIWPTFNPWVDEAKTRPNPGNGINDGNPLYWLSRMERNNETNRIVVNGSLKWDIIPGLYLKVSGNAYMKELLNEFFQKSTQTYANVFSNPETIGSTSRDAYRNINRDFQTQFNGILNYTKTFGEKHNLNAMLGAEYFNTKTDYMQVYGKNAPTDDIPTVNASTVFVAGNNTSSKSEYRIISSMGRLAYDYDGKYLLNAVYRLDGVSSLADGHRWGFFPGLSAGWNVHQETFFKNTKLAEYISTLKPRLSYGENGNINGLGRYEVQGTYSLQTNYNGTAGYLNTQPVNGNLVWETSKTTGVGLDLGLWKDRVTLLFDYYNRKTKNLLTDLTLPSYIGFSSINTNLGTLQNKGLEFGLQARVLRNPDGINLNIGANAAFVKNKILELPNNGNENNRQGGLQVYDPTSGQVKWVGGYQEGQSLGDIYAYKQVSIFKDDAEVSSVAGNRTDNIAGITGPNLPVGKNGRITPGDVNWLDVDGNDIIDSRDQVYIGNINPKWTGGFTANLSYKNLSLFSNWEFALGHKIYNDLVARTLGNYQGTFNYIELQKQAWSPTNTITDIPKVYFADQVGGSKQNYTRGNNANAVLNSNNSRFYEKGDYLALRELTLSYDMPKSLLEKSRVFSHARIYFTGSNLFYITKFSGPSPEPPVDANNLVTGIYLGTYPTPRSYVLGVQLSF</sequence>
<dbReference type="NCBIfam" id="TIGR04056">
    <property type="entry name" value="OMP_RagA_SusC"/>
    <property type="match status" value="1"/>
</dbReference>
<dbReference type="FunFam" id="2.170.130.10:FF:000003">
    <property type="entry name" value="SusC/RagA family TonB-linked outer membrane protein"/>
    <property type="match status" value="1"/>
</dbReference>
<accession>A0A562MJA8</accession>
<evidence type="ECO:0000313" key="10">
    <source>
        <dbReference type="EMBL" id="TWI19641.1"/>
    </source>
</evidence>
<evidence type="ECO:0000256" key="2">
    <source>
        <dbReference type="ARBA" id="ARBA00022448"/>
    </source>
</evidence>
<reference evidence="10 11" key="1">
    <citation type="journal article" date="2015" name="Stand. Genomic Sci.">
        <title>Genomic Encyclopedia of Bacterial and Archaeal Type Strains, Phase III: the genomes of soil and plant-associated and newly described type strains.</title>
        <authorList>
            <person name="Whitman W.B."/>
            <person name="Woyke T."/>
            <person name="Klenk H.P."/>
            <person name="Zhou Y."/>
            <person name="Lilburn T.G."/>
            <person name="Beck B.J."/>
            <person name="De Vos P."/>
            <person name="Vandamme P."/>
            <person name="Eisen J.A."/>
            <person name="Garrity G."/>
            <person name="Hugenholtz P."/>
            <person name="Kyrpides N.C."/>
        </authorList>
    </citation>
    <scope>NUCLEOTIDE SEQUENCE [LARGE SCALE GENOMIC DNA]</scope>
    <source>
        <strain evidence="10 11">CGMCC 1.6855</strain>
    </source>
</reference>
<dbReference type="Gene3D" id="2.60.40.1120">
    <property type="entry name" value="Carboxypeptidase-like, regulatory domain"/>
    <property type="match status" value="1"/>
</dbReference>
<evidence type="ECO:0000256" key="7">
    <source>
        <dbReference type="PROSITE-ProRule" id="PRU01360"/>
    </source>
</evidence>
<dbReference type="Pfam" id="PF13715">
    <property type="entry name" value="CarbopepD_reg_2"/>
    <property type="match status" value="1"/>
</dbReference>
<dbReference type="AlphaFoldDB" id="A0A562MJA8"/>
<feature type="signal peptide" evidence="8">
    <location>
        <begin position="1"/>
        <end position="25"/>
    </location>
</feature>
<evidence type="ECO:0000256" key="8">
    <source>
        <dbReference type="SAM" id="SignalP"/>
    </source>
</evidence>
<keyword evidence="3 7" id="KW-1134">Transmembrane beta strand</keyword>
<evidence type="ECO:0000256" key="6">
    <source>
        <dbReference type="ARBA" id="ARBA00023237"/>
    </source>
</evidence>
<gene>
    <name evidence="10" type="ORF">IQ31_02554</name>
</gene>
<evidence type="ECO:0000256" key="5">
    <source>
        <dbReference type="ARBA" id="ARBA00023136"/>
    </source>
</evidence>
<evidence type="ECO:0000256" key="3">
    <source>
        <dbReference type="ARBA" id="ARBA00022452"/>
    </source>
</evidence>
<organism evidence="10 11">
    <name type="scientific">Sphingobacterium siyangense</name>
    <dbReference type="NCBI Taxonomy" id="459529"/>
    <lineage>
        <taxon>Bacteria</taxon>
        <taxon>Pseudomonadati</taxon>
        <taxon>Bacteroidota</taxon>
        <taxon>Sphingobacteriia</taxon>
        <taxon>Sphingobacteriales</taxon>
        <taxon>Sphingobacteriaceae</taxon>
        <taxon>Sphingobacterium</taxon>
    </lineage>
</organism>
<dbReference type="NCBIfam" id="TIGR04057">
    <property type="entry name" value="SusC_RagA_signa"/>
    <property type="match status" value="1"/>
</dbReference>
<dbReference type="InterPro" id="IPR039426">
    <property type="entry name" value="TonB-dep_rcpt-like"/>
</dbReference>
<dbReference type="Gene3D" id="2.40.170.20">
    <property type="entry name" value="TonB-dependent receptor, beta-barrel domain"/>
    <property type="match status" value="1"/>
</dbReference>
<evidence type="ECO:0000256" key="1">
    <source>
        <dbReference type="ARBA" id="ARBA00004571"/>
    </source>
</evidence>
<feature type="domain" description="TonB-dependent receptor plug" evidence="9">
    <location>
        <begin position="119"/>
        <end position="224"/>
    </location>
</feature>
<comment type="caution">
    <text evidence="10">The sequence shown here is derived from an EMBL/GenBank/DDBJ whole genome shotgun (WGS) entry which is preliminary data.</text>
</comment>
<dbReference type="EMBL" id="VLKR01000012">
    <property type="protein sequence ID" value="TWI19641.1"/>
    <property type="molecule type" value="Genomic_DNA"/>
</dbReference>
<protein>
    <submittedName>
        <fullName evidence="10">TonB-linked SusC/RagA family outer membrane protein</fullName>
    </submittedName>
</protein>
<dbReference type="GO" id="GO:0009279">
    <property type="term" value="C:cell outer membrane"/>
    <property type="evidence" value="ECO:0007669"/>
    <property type="project" value="UniProtKB-SubCell"/>
</dbReference>
<keyword evidence="8" id="KW-0732">Signal</keyword>
<dbReference type="InterPro" id="IPR012910">
    <property type="entry name" value="Plug_dom"/>
</dbReference>
<dbReference type="InterPro" id="IPR023996">
    <property type="entry name" value="TonB-dep_OMP_SusC/RagA"/>
</dbReference>
<comment type="subcellular location">
    <subcellularLocation>
        <location evidence="1 7">Cell outer membrane</location>
        <topology evidence="1 7">Multi-pass membrane protein</topology>
    </subcellularLocation>
</comment>
<dbReference type="Pfam" id="PF07715">
    <property type="entry name" value="Plug"/>
    <property type="match status" value="1"/>
</dbReference>
<dbReference type="SUPFAM" id="SSF56935">
    <property type="entry name" value="Porins"/>
    <property type="match status" value="1"/>
</dbReference>
<keyword evidence="4 7" id="KW-0812">Transmembrane</keyword>
<evidence type="ECO:0000259" key="9">
    <source>
        <dbReference type="Pfam" id="PF07715"/>
    </source>
</evidence>
<dbReference type="InterPro" id="IPR036942">
    <property type="entry name" value="Beta-barrel_TonB_sf"/>
</dbReference>
<keyword evidence="2 7" id="KW-0813">Transport</keyword>
<comment type="similarity">
    <text evidence="7">Belongs to the TonB-dependent receptor family.</text>
</comment>
<dbReference type="InterPro" id="IPR008969">
    <property type="entry name" value="CarboxyPept-like_regulatory"/>
</dbReference>
<dbReference type="SUPFAM" id="SSF49464">
    <property type="entry name" value="Carboxypeptidase regulatory domain-like"/>
    <property type="match status" value="1"/>
</dbReference>
<feature type="chain" id="PRO_5022119696" evidence="8">
    <location>
        <begin position="26"/>
        <end position="1099"/>
    </location>
</feature>
<dbReference type="PROSITE" id="PS52016">
    <property type="entry name" value="TONB_DEPENDENT_REC_3"/>
    <property type="match status" value="1"/>
</dbReference>
<dbReference type="RefSeq" id="WP_244294476.1">
    <property type="nucleotide sequence ID" value="NZ_VLKR01000012.1"/>
</dbReference>
<evidence type="ECO:0000313" key="11">
    <source>
        <dbReference type="Proteomes" id="UP000315908"/>
    </source>
</evidence>
<evidence type="ECO:0000256" key="4">
    <source>
        <dbReference type="ARBA" id="ARBA00022692"/>
    </source>
</evidence>
<proteinExistence type="inferred from homology"/>
<keyword evidence="5 7" id="KW-0472">Membrane</keyword>
<dbReference type="InterPro" id="IPR023997">
    <property type="entry name" value="TonB-dep_OMP_SusC/RagA_CS"/>
</dbReference>
<dbReference type="Gene3D" id="2.170.130.10">
    <property type="entry name" value="TonB-dependent receptor, plug domain"/>
    <property type="match status" value="1"/>
</dbReference>
<keyword evidence="6 7" id="KW-0998">Cell outer membrane</keyword>
<dbReference type="Proteomes" id="UP000315908">
    <property type="component" value="Unassembled WGS sequence"/>
</dbReference>